<proteinExistence type="predicted"/>
<dbReference type="SUPFAM" id="SSF56801">
    <property type="entry name" value="Acetyl-CoA synthetase-like"/>
    <property type="match status" value="1"/>
</dbReference>
<evidence type="ECO:0000256" key="1">
    <source>
        <dbReference type="ARBA" id="ARBA00022598"/>
    </source>
</evidence>
<dbReference type="RefSeq" id="XP_040690052.1">
    <property type="nucleotide sequence ID" value="XM_040839559.1"/>
</dbReference>
<organism evidence="3 4">
    <name type="scientific">Aspergillus wentii DTO 134E9</name>
    <dbReference type="NCBI Taxonomy" id="1073089"/>
    <lineage>
        <taxon>Eukaryota</taxon>
        <taxon>Fungi</taxon>
        <taxon>Dikarya</taxon>
        <taxon>Ascomycota</taxon>
        <taxon>Pezizomycotina</taxon>
        <taxon>Eurotiomycetes</taxon>
        <taxon>Eurotiomycetidae</taxon>
        <taxon>Eurotiales</taxon>
        <taxon>Aspergillaceae</taxon>
        <taxon>Aspergillus</taxon>
        <taxon>Aspergillus subgen. Cremei</taxon>
    </lineage>
</organism>
<gene>
    <name evidence="3" type="ORF">ASPWEDRAFT_80973</name>
</gene>
<keyword evidence="4" id="KW-1185">Reference proteome</keyword>
<dbReference type="GO" id="GO:0005737">
    <property type="term" value="C:cytoplasm"/>
    <property type="evidence" value="ECO:0007669"/>
    <property type="project" value="TreeGrafter"/>
</dbReference>
<dbReference type="InterPro" id="IPR000873">
    <property type="entry name" value="AMP-dep_synth/lig_dom"/>
</dbReference>
<reference evidence="4" key="1">
    <citation type="journal article" date="2017" name="Genome Biol.">
        <title>Comparative genomics reveals high biological diversity and specific adaptations in the industrially and medically important fungal genus Aspergillus.</title>
        <authorList>
            <person name="de Vries R.P."/>
            <person name="Riley R."/>
            <person name="Wiebenga A."/>
            <person name="Aguilar-Osorio G."/>
            <person name="Amillis S."/>
            <person name="Uchima C.A."/>
            <person name="Anderluh G."/>
            <person name="Asadollahi M."/>
            <person name="Askin M."/>
            <person name="Barry K."/>
            <person name="Battaglia E."/>
            <person name="Bayram O."/>
            <person name="Benocci T."/>
            <person name="Braus-Stromeyer S.A."/>
            <person name="Caldana C."/>
            <person name="Canovas D."/>
            <person name="Cerqueira G.C."/>
            <person name="Chen F."/>
            <person name="Chen W."/>
            <person name="Choi C."/>
            <person name="Clum A."/>
            <person name="Dos Santos R.A."/>
            <person name="Damasio A.R."/>
            <person name="Diallinas G."/>
            <person name="Emri T."/>
            <person name="Fekete E."/>
            <person name="Flipphi M."/>
            <person name="Freyberg S."/>
            <person name="Gallo A."/>
            <person name="Gournas C."/>
            <person name="Habgood R."/>
            <person name="Hainaut M."/>
            <person name="Harispe M.L."/>
            <person name="Henrissat B."/>
            <person name="Hilden K.S."/>
            <person name="Hope R."/>
            <person name="Hossain A."/>
            <person name="Karabika E."/>
            <person name="Karaffa L."/>
            <person name="Karanyi Z."/>
            <person name="Krasevec N."/>
            <person name="Kuo A."/>
            <person name="Kusch H."/>
            <person name="LaButti K."/>
            <person name="Lagendijk E.L."/>
            <person name="Lapidus A."/>
            <person name="Levasseur A."/>
            <person name="Lindquist E."/>
            <person name="Lipzen A."/>
            <person name="Logrieco A.F."/>
            <person name="MacCabe A."/>
            <person name="Maekelae M.R."/>
            <person name="Malavazi I."/>
            <person name="Melin P."/>
            <person name="Meyer V."/>
            <person name="Mielnichuk N."/>
            <person name="Miskei M."/>
            <person name="Molnar A.P."/>
            <person name="Mule G."/>
            <person name="Ngan C.Y."/>
            <person name="Orejas M."/>
            <person name="Orosz E."/>
            <person name="Ouedraogo J.P."/>
            <person name="Overkamp K.M."/>
            <person name="Park H.-S."/>
            <person name="Perrone G."/>
            <person name="Piumi F."/>
            <person name="Punt P.J."/>
            <person name="Ram A.F."/>
            <person name="Ramon A."/>
            <person name="Rauscher S."/>
            <person name="Record E."/>
            <person name="Riano-Pachon D.M."/>
            <person name="Robert V."/>
            <person name="Roehrig J."/>
            <person name="Ruller R."/>
            <person name="Salamov A."/>
            <person name="Salih N.S."/>
            <person name="Samson R.A."/>
            <person name="Sandor E."/>
            <person name="Sanguinetti M."/>
            <person name="Schuetze T."/>
            <person name="Sepcic K."/>
            <person name="Shelest E."/>
            <person name="Sherlock G."/>
            <person name="Sophianopoulou V."/>
            <person name="Squina F.M."/>
            <person name="Sun H."/>
            <person name="Susca A."/>
            <person name="Todd R.B."/>
            <person name="Tsang A."/>
            <person name="Unkles S.E."/>
            <person name="van de Wiele N."/>
            <person name="van Rossen-Uffink D."/>
            <person name="Oliveira J.V."/>
            <person name="Vesth T.C."/>
            <person name="Visser J."/>
            <person name="Yu J.-H."/>
            <person name="Zhou M."/>
            <person name="Andersen M.R."/>
            <person name="Archer D.B."/>
            <person name="Baker S.E."/>
            <person name="Benoit I."/>
            <person name="Brakhage A.A."/>
            <person name="Braus G.H."/>
            <person name="Fischer R."/>
            <person name="Frisvad J.C."/>
            <person name="Goldman G.H."/>
            <person name="Houbraken J."/>
            <person name="Oakley B."/>
            <person name="Pocsi I."/>
            <person name="Scazzocchio C."/>
            <person name="Seiboth B."/>
            <person name="vanKuyk P.A."/>
            <person name="Wortman J."/>
            <person name="Dyer P.S."/>
            <person name="Grigoriev I.V."/>
        </authorList>
    </citation>
    <scope>NUCLEOTIDE SEQUENCE [LARGE SCALE GENOMIC DNA]</scope>
    <source>
        <strain evidence="4">DTO 134E9</strain>
    </source>
</reference>
<dbReference type="GO" id="GO:0031177">
    <property type="term" value="F:phosphopantetheine binding"/>
    <property type="evidence" value="ECO:0007669"/>
    <property type="project" value="TreeGrafter"/>
</dbReference>
<evidence type="ECO:0000313" key="3">
    <source>
        <dbReference type="EMBL" id="OJJ36376.1"/>
    </source>
</evidence>
<feature type="non-terminal residue" evidence="3">
    <location>
        <position position="83"/>
    </location>
</feature>
<accession>A0A1L9RN78</accession>
<name>A0A1L9RN78_ASPWE</name>
<dbReference type="GO" id="GO:0016874">
    <property type="term" value="F:ligase activity"/>
    <property type="evidence" value="ECO:0007669"/>
    <property type="project" value="UniProtKB-KW"/>
</dbReference>
<sequence>ASMTYGQLDQLSSRLAIDLLQFTHGRQVIVPILFAPKPTMIIAMLSVIKAGAAYCPLDMGAPPSRLEYMMNAVNASVLLTDDD</sequence>
<dbReference type="GeneID" id="63755407"/>
<feature type="domain" description="AMP-dependent synthetase/ligase" evidence="2">
    <location>
        <begin position="2"/>
        <end position="80"/>
    </location>
</feature>
<keyword evidence="1" id="KW-0436">Ligase</keyword>
<dbReference type="OrthoDB" id="4510984at2759"/>
<evidence type="ECO:0000313" key="4">
    <source>
        <dbReference type="Proteomes" id="UP000184383"/>
    </source>
</evidence>
<dbReference type="Pfam" id="PF00501">
    <property type="entry name" value="AMP-binding"/>
    <property type="match status" value="1"/>
</dbReference>
<dbReference type="EMBL" id="KV878211">
    <property type="protein sequence ID" value="OJJ36376.1"/>
    <property type="molecule type" value="Genomic_DNA"/>
</dbReference>
<dbReference type="GO" id="GO:0043041">
    <property type="term" value="P:amino acid activation for nonribosomal peptide biosynthetic process"/>
    <property type="evidence" value="ECO:0007669"/>
    <property type="project" value="TreeGrafter"/>
</dbReference>
<dbReference type="Gene3D" id="3.40.50.980">
    <property type="match status" value="1"/>
</dbReference>
<evidence type="ECO:0000259" key="2">
    <source>
        <dbReference type="Pfam" id="PF00501"/>
    </source>
</evidence>
<feature type="non-terminal residue" evidence="3">
    <location>
        <position position="1"/>
    </location>
</feature>
<dbReference type="GO" id="GO:0044550">
    <property type="term" value="P:secondary metabolite biosynthetic process"/>
    <property type="evidence" value="ECO:0007669"/>
    <property type="project" value="TreeGrafter"/>
</dbReference>
<dbReference type="Proteomes" id="UP000184383">
    <property type="component" value="Unassembled WGS sequence"/>
</dbReference>
<dbReference type="STRING" id="1073089.A0A1L9RN78"/>
<protein>
    <recommendedName>
        <fullName evidence="2">AMP-dependent synthetase/ligase domain-containing protein</fullName>
    </recommendedName>
</protein>
<dbReference type="PANTHER" id="PTHR45527:SF16">
    <property type="entry name" value="NONRIBOSOMAL PEPTIDE SYNTHASE ATNA-RELATED"/>
    <property type="match status" value="1"/>
</dbReference>
<dbReference type="PANTHER" id="PTHR45527">
    <property type="entry name" value="NONRIBOSOMAL PEPTIDE SYNTHETASE"/>
    <property type="match status" value="1"/>
</dbReference>
<dbReference type="VEuPathDB" id="FungiDB:ASPWEDRAFT_80973"/>
<dbReference type="AlphaFoldDB" id="A0A1L9RN78"/>